<evidence type="ECO:0000313" key="1">
    <source>
        <dbReference type="EMBL" id="ORL62911.1"/>
    </source>
</evidence>
<dbReference type="RefSeq" id="WP_084857694.1">
    <property type="nucleotide sequence ID" value="NZ_NBWC01000024.1"/>
</dbReference>
<gene>
    <name evidence="1" type="ORF">B7H17_16280</name>
</gene>
<evidence type="ECO:0000313" key="2">
    <source>
        <dbReference type="Proteomes" id="UP000193675"/>
    </source>
</evidence>
<dbReference type="AlphaFoldDB" id="A0A1X0ZTU0"/>
<sequence>MALIDYPSQLPPPLQESYSLETFDPMVRTQMVTGRARQRIRFRSVPTFINASFIFNEAQAGFFEAWHARTLDNGIEWFNCPLQTAEGMKDYEARFTQIYDGPTLNQIKWWRYSARLELRERPLIPEGWEQFPEYWFNKNVIDVALNREWPEA</sequence>
<protein>
    <submittedName>
        <fullName evidence="1">Transposase</fullName>
    </submittedName>
</protein>
<organism evidence="1 2">
    <name type="scientific">Pseudomonas putida</name>
    <name type="common">Arthrobacter siderocapsulatus</name>
    <dbReference type="NCBI Taxonomy" id="303"/>
    <lineage>
        <taxon>Bacteria</taxon>
        <taxon>Pseudomonadati</taxon>
        <taxon>Pseudomonadota</taxon>
        <taxon>Gammaproteobacteria</taxon>
        <taxon>Pseudomonadales</taxon>
        <taxon>Pseudomonadaceae</taxon>
        <taxon>Pseudomonas</taxon>
    </lineage>
</organism>
<comment type="caution">
    <text evidence="1">The sequence shown here is derived from an EMBL/GenBank/DDBJ whole genome shotgun (WGS) entry which is preliminary data.</text>
</comment>
<dbReference type="Proteomes" id="UP000193675">
    <property type="component" value="Unassembled WGS sequence"/>
</dbReference>
<accession>A0A1X0ZTU0</accession>
<dbReference type="OrthoDB" id="363206at2"/>
<proteinExistence type="predicted"/>
<dbReference type="EMBL" id="NBWC01000024">
    <property type="protein sequence ID" value="ORL62911.1"/>
    <property type="molecule type" value="Genomic_DNA"/>
</dbReference>
<name>A0A1X0ZTU0_PSEPU</name>
<reference evidence="1 2" key="1">
    <citation type="submission" date="2017-04" db="EMBL/GenBank/DDBJ databases">
        <title>Presence of VIM-2 positive Pseudomonas species in chickens and their surrounding environment.</title>
        <authorList>
            <person name="Zhang R."/>
        </authorList>
    </citation>
    <scope>NUCLEOTIDE SEQUENCE [LARGE SCALE GENOMIC DNA]</scope>
    <source>
        <strain evidence="1 2">DZ-C18</strain>
    </source>
</reference>